<keyword evidence="3" id="KW-1133">Transmembrane helix</keyword>
<dbReference type="Gene3D" id="3.30.9.10">
    <property type="entry name" value="D-Amino Acid Oxidase, subunit A, domain 2"/>
    <property type="match status" value="1"/>
</dbReference>
<dbReference type="GO" id="GO:0071949">
    <property type="term" value="F:FAD binding"/>
    <property type="evidence" value="ECO:0007669"/>
    <property type="project" value="InterPro"/>
</dbReference>
<evidence type="ECO:0000256" key="2">
    <source>
        <dbReference type="ARBA" id="ARBA00022827"/>
    </source>
</evidence>
<dbReference type="OrthoDB" id="8670884at2"/>
<keyword evidence="1" id="KW-0285">Flavoprotein</keyword>
<dbReference type="RefSeq" id="WP_071927968.1">
    <property type="nucleotide sequence ID" value="NZ_CP018082.1"/>
</dbReference>
<organism evidence="5 6">
    <name type="scientific">Nocardia mangyaensis</name>
    <dbReference type="NCBI Taxonomy" id="2213200"/>
    <lineage>
        <taxon>Bacteria</taxon>
        <taxon>Bacillati</taxon>
        <taxon>Actinomycetota</taxon>
        <taxon>Actinomycetes</taxon>
        <taxon>Mycobacteriales</taxon>
        <taxon>Nocardiaceae</taxon>
        <taxon>Nocardia</taxon>
    </lineage>
</organism>
<dbReference type="PANTHER" id="PTHR43004">
    <property type="entry name" value="TRK SYSTEM POTASSIUM UPTAKE PROTEIN"/>
    <property type="match status" value="1"/>
</dbReference>
<dbReference type="EMBL" id="CP018082">
    <property type="protein sequence ID" value="APE34786.1"/>
    <property type="molecule type" value="Genomic_DNA"/>
</dbReference>
<sequence>MTNLDVAVLIVGGGGCGLSASIFLANLGVDHLLVERRSGTSQLPKAHYLSQRTMELYRQHGIAEPILRQGAPLDKFGKVCWQTSLGGDGPLDGRIIHELDAFGAGELEQIYRADSPSAATNLPQVRLEPLLRHEAEQRSPGRVRFDCELTEWISDADGITAQLRENSSGREYSVRTRYLIAADGGRTAAARARIHMDGLRQVHHVSTVHFSADLSPWQRDGALLTYFISPDNPAHTGSVLVQMGPTWGRFSEEWGMHFTADRDDAALKDPAAVADRIREILRLPNLNLTVHRTSNWAIDAVLAYRYRAGRVFLAGDAAHRMPPAAGLGLNTAIQDAHNLAWKLAAVESGWATEDLLDTYESERRPVGRRNLDWALGILTNSQVILDAALGLGPHVPRIARKMFFQNYFENSDRGATQRARAADILGTHRTDCQAHDLELGVAYAEGALCPDGTTAHPPSPMGDIYRPTTRPGHRLPHAWLHRDGVRHSTLDLAGTGAFGLITGGEGDGWERAARQVGTELGVPIATARITETAPGAWHDRGGDWASLSGIGASGAILVRPDQHVAWRSGGAVADPAGELAAALRAILRR</sequence>
<feature type="domain" description="FAD-binding" evidence="4">
    <location>
        <begin position="5"/>
        <end position="374"/>
    </location>
</feature>
<keyword evidence="2" id="KW-0274">FAD</keyword>
<evidence type="ECO:0000313" key="6">
    <source>
        <dbReference type="Proteomes" id="UP000183810"/>
    </source>
</evidence>
<dbReference type="KEGG" id="nsl:BOX37_13460"/>
<dbReference type="AlphaFoldDB" id="A0A1J0VRZ1"/>
<feature type="transmembrane region" description="Helical" evidence="3">
    <location>
        <begin position="6"/>
        <end position="29"/>
    </location>
</feature>
<reference evidence="5" key="1">
    <citation type="submission" date="2016-11" db="EMBL/GenBank/DDBJ databases">
        <authorList>
            <person name="Jaros S."/>
            <person name="Januszkiewicz K."/>
            <person name="Wedrychowicz H."/>
        </authorList>
    </citation>
    <scope>NUCLEOTIDE SEQUENCE [LARGE SCALE GENOMIC DNA]</scope>
    <source>
        <strain evidence="5">Y48</strain>
    </source>
</reference>
<dbReference type="Gene3D" id="3.50.50.60">
    <property type="entry name" value="FAD/NAD(P)-binding domain"/>
    <property type="match status" value="1"/>
</dbReference>
<dbReference type="InterPro" id="IPR002938">
    <property type="entry name" value="FAD-bd"/>
</dbReference>
<dbReference type="SUPFAM" id="SSF51905">
    <property type="entry name" value="FAD/NAD(P)-binding domain"/>
    <property type="match status" value="1"/>
</dbReference>
<evidence type="ECO:0000256" key="3">
    <source>
        <dbReference type="SAM" id="Phobius"/>
    </source>
</evidence>
<gene>
    <name evidence="5" type="ORF">BOX37_13460</name>
</gene>
<dbReference type="PANTHER" id="PTHR43004:SF6">
    <property type="entry name" value="FAD_NAD(P)-BINDING OXIDOREDUCTASE FAMILY PROTEIN"/>
    <property type="match status" value="1"/>
</dbReference>
<dbReference type="Gene3D" id="3.40.30.120">
    <property type="match status" value="1"/>
</dbReference>
<dbReference type="GO" id="GO:0016709">
    <property type="term" value="F:oxidoreductase activity, acting on paired donors, with incorporation or reduction of molecular oxygen, NAD(P)H as one donor, and incorporation of one atom of oxygen"/>
    <property type="evidence" value="ECO:0007669"/>
    <property type="project" value="UniProtKB-ARBA"/>
</dbReference>
<dbReference type="InterPro" id="IPR050641">
    <property type="entry name" value="RIFMO-like"/>
</dbReference>
<proteinExistence type="predicted"/>
<evidence type="ECO:0000259" key="4">
    <source>
        <dbReference type="Pfam" id="PF01494"/>
    </source>
</evidence>
<keyword evidence="3" id="KW-0472">Membrane</keyword>
<dbReference type="GO" id="GO:0006744">
    <property type="term" value="P:ubiquinone biosynthetic process"/>
    <property type="evidence" value="ECO:0007669"/>
    <property type="project" value="TreeGrafter"/>
</dbReference>
<name>A0A1J0VRZ1_9NOCA</name>
<dbReference type="Proteomes" id="UP000183810">
    <property type="component" value="Chromosome"/>
</dbReference>
<dbReference type="Pfam" id="PF21274">
    <property type="entry name" value="Rng_hyd_C"/>
    <property type="match status" value="1"/>
</dbReference>
<keyword evidence="3" id="KW-0812">Transmembrane</keyword>
<accession>A0A1J0VRZ1</accession>
<evidence type="ECO:0000256" key="1">
    <source>
        <dbReference type="ARBA" id="ARBA00022630"/>
    </source>
</evidence>
<keyword evidence="6" id="KW-1185">Reference proteome</keyword>
<dbReference type="Pfam" id="PF01494">
    <property type="entry name" value="FAD_binding_3"/>
    <property type="match status" value="1"/>
</dbReference>
<dbReference type="PRINTS" id="PR00420">
    <property type="entry name" value="RNGMNOXGNASE"/>
</dbReference>
<evidence type="ECO:0000313" key="5">
    <source>
        <dbReference type="EMBL" id="APE34786.1"/>
    </source>
</evidence>
<dbReference type="InterPro" id="IPR036188">
    <property type="entry name" value="FAD/NAD-bd_sf"/>
</dbReference>
<protein>
    <submittedName>
        <fullName evidence="5">Aromatic ring hydroxylase</fullName>
    </submittedName>
</protein>